<dbReference type="EMBL" id="MOOE01000008">
    <property type="protein sequence ID" value="KAK1526241.1"/>
    <property type="molecule type" value="Genomic_DNA"/>
</dbReference>
<dbReference type="RefSeq" id="XP_060313094.1">
    <property type="nucleotide sequence ID" value="XM_060456820.1"/>
</dbReference>
<accession>A0AAJ0E0W5</accession>
<feature type="signal peptide" evidence="2">
    <location>
        <begin position="1"/>
        <end position="18"/>
    </location>
</feature>
<protein>
    <recommendedName>
        <fullName evidence="5">Secreted protein</fullName>
    </recommendedName>
</protein>
<evidence type="ECO:0000256" key="2">
    <source>
        <dbReference type="SAM" id="SignalP"/>
    </source>
</evidence>
<dbReference type="AlphaFoldDB" id="A0AAJ0E0W5"/>
<name>A0AAJ0E0W5_9PEZI</name>
<evidence type="ECO:0008006" key="5">
    <source>
        <dbReference type="Google" id="ProtNLM"/>
    </source>
</evidence>
<gene>
    <name evidence="3" type="ORF">CCOS01_08659</name>
</gene>
<sequence length="186" mass="20815">MSTYLSLLSSLLASPGWNIVTPCVSTASKAHKIQSRSSHRVDMTCSIGCLVSLRPPSSDSSILTRACMKPFLSVSWRMYVPCQNRRLSSAKAPNLAWEKGKWICHVSSWAPRRRLLFSFSPVLREAHDPGLNNHQGSGEKLAKRKGRIKPTPGTDHQARPWKKEDTTAGRVQRAERGWMCTSSRLE</sequence>
<evidence type="ECO:0000313" key="3">
    <source>
        <dbReference type="EMBL" id="KAK1526241.1"/>
    </source>
</evidence>
<feature type="region of interest" description="Disordered" evidence="1">
    <location>
        <begin position="128"/>
        <end position="175"/>
    </location>
</feature>
<proteinExistence type="predicted"/>
<organism evidence="3 4">
    <name type="scientific">Colletotrichum costaricense</name>
    <dbReference type="NCBI Taxonomy" id="1209916"/>
    <lineage>
        <taxon>Eukaryota</taxon>
        <taxon>Fungi</taxon>
        <taxon>Dikarya</taxon>
        <taxon>Ascomycota</taxon>
        <taxon>Pezizomycotina</taxon>
        <taxon>Sordariomycetes</taxon>
        <taxon>Hypocreomycetidae</taxon>
        <taxon>Glomerellales</taxon>
        <taxon>Glomerellaceae</taxon>
        <taxon>Colletotrichum</taxon>
        <taxon>Colletotrichum acutatum species complex</taxon>
    </lineage>
</organism>
<feature type="compositionally biased region" description="Basic and acidic residues" evidence="1">
    <location>
        <begin position="156"/>
        <end position="175"/>
    </location>
</feature>
<feature type="chain" id="PRO_5042511170" description="Secreted protein" evidence="2">
    <location>
        <begin position="19"/>
        <end position="186"/>
    </location>
</feature>
<comment type="caution">
    <text evidence="3">The sequence shown here is derived from an EMBL/GenBank/DDBJ whole genome shotgun (WGS) entry which is preliminary data.</text>
</comment>
<evidence type="ECO:0000256" key="1">
    <source>
        <dbReference type="SAM" id="MobiDB-lite"/>
    </source>
</evidence>
<keyword evidence="4" id="KW-1185">Reference proteome</keyword>
<reference evidence="3 4" key="1">
    <citation type="submission" date="2016-10" db="EMBL/GenBank/DDBJ databases">
        <title>The genome sequence of Colletotrichum fioriniae PJ7.</title>
        <authorList>
            <person name="Baroncelli R."/>
        </authorList>
    </citation>
    <scope>NUCLEOTIDE SEQUENCE [LARGE SCALE GENOMIC DNA]</scope>
    <source>
        <strain evidence="3 4">IMI 309622</strain>
    </source>
</reference>
<evidence type="ECO:0000313" key="4">
    <source>
        <dbReference type="Proteomes" id="UP001240678"/>
    </source>
</evidence>
<dbReference type="GeneID" id="85340367"/>
<keyword evidence="2" id="KW-0732">Signal</keyword>
<dbReference type="Proteomes" id="UP001240678">
    <property type="component" value="Unassembled WGS sequence"/>
</dbReference>